<dbReference type="GO" id="GO:0005524">
    <property type="term" value="F:ATP binding"/>
    <property type="evidence" value="ECO:0007669"/>
    <property type="project" value="UniProtKB-KW"/>
</dbReference>
<evidence type="ECO:0000256" key="10">
    <source>
        <dbReference type="SAM" id="MobiDB-lite"/>
    </source>
</evidence>
<dbReference type="FunFam" id="3.40.50.300:FF:000179">
    <property type="entry name" value="ABC transporter G family member 34"/>
    <property type="match status" value="1"/>
</dbReference>
<evidence type="ECO:0000256" key="2">
    <source>
        <dbReference type="ARBA" id="ARBA00006012"/>
    </source>
</evidence>
<dbReference type="SUPFAM" id="SSF52540">
    <property type="entry name" value="P-loop containing nucleoside triphosphate hydrolases"/>
    <property type="match status" value="2"/>
</dbReference>
<evidence type="ECO:0000313" key="14">
    <source>
        <dbReference type="Proteomes" id="UP000245207"/>
    </source>
</evidence>
<dbReference type="AlphaFoldDB" id="A0A2U1NS30"/>
<evidence type="ECO:0000256" key="1">
    <source>
        <dbReference type="ARBA" id="ARBA00004141"/>
    </source>
</evidence>
<dbReference type="Proteomes" id="UP000245207">
    <property type="component" value="Unassembled WGS sequence"/>
</dbReference>
<evidence type="ECO:0000256" key="7">
    <source>
        <dbReference type="ARBA" id="ARBA00022840"/>
    </source>
</evidence>
<keyword evidence="14" id="KW-1185">Reference proteome</keyword>
<dbReference type="Gene3D" id="3.40.50.300">
    <property type="entry name" value="P-loop containing nucleotide triphosphate hydrolases"/>
    <property type="match status" value="2"/>
</dbReference>
<dbReference type="InterPro" id="IPR027417">
    <property type="entry name" value="P-loop_NTPase"/>
</dbReference>
<keyword evidence="5" id="KW-0677">Repeat</keyword>
<evidence type="ECO:0000313" key="13">
    <source>
        <dbReference type="EMBL" id="PWA76329.1"/>
    </source>
</evidence>
<feature type="transmembrane region" description="Helical" evidence="11">
    <location>
        <begin position="595"/>
        <end position="619"/>
    </location>
</feature>
<evidence type="ECO:0000256" key="4">
    <source>
        <dbReference type="ARBA" id="ARBA00022692"/>
    </source>
</evidence>
<feature type="compositionally biased region" description="Low complexity" evidence="10">
    <location>
        <begin position="11"/>
        <end position="23"/>
    </location>
</feature>
<comment type="subcellular location">
    <subcellularLocation>
        <location evidence="1">Membrane</location>
        <topology evidence="1">Multi-pass membrane protein</topology>
    </subcellularLocation>
</comment>
<dbReference type="GO" id="GO:0016887">
    <property type="term" value="F:ATP hydrolysis activity"/>
    <property type="evidence" value="ECO:0007669"/>
    <property type="project" value="InterPro"/>
</dbReference>
<dbReference type="EMBL" id="PKPP01002281">
    <property type="protein sequence ID" value="PWA76329.1"/>
    <property type="molecule type" value="Genomic_DNA"/>
</dbReference>
<evidence type="ECO:0000256" key="8">
    <source>
        <dbReference type="ARBA" id="ARBA00022989"/>
    </source>
</evidence>
<dbReference type="InterPro" id="IPR043926">
    <property type="entry name" value="ABCG_dom"/>
</dbReference>
<sequence>MEESRAWGSVRRTTSRTMSRNRSGASWRMEDVFTGGVGGSYNRRSSRHSEEDEEALRWAALEKLPTYDRLRTTIMKSYINEDDENQRGHKMDILHKEIDVRKLDPNDKQQFIDRIFKVAEEDNEKFLMKFRNRIDKVGITLPTVEVRYEHLTIEANCYIGDRALPSLVNTARNLGESILGLLGISLAEKTKLTILKDASGIIKPSRMALLLGPPSSGKTTLLLALAGKLDPSLKTRFNNCIDSNFAMTLMKNRMALLLGPPSSGKTTLLLALAGKLDPSLKVRGEITYNGHKLNEFVPRKTSAYISQNDVHVGEMTVKETLDFSARCQGVGSRYELLTELARREKEAGIFPEAEVDLFMKATSMEGVESSLITDYTLRILGLDVCRDTIVGDEMIRGISGGQKKRVTTGEMIVGPTKTLFMDEISTGLDSSTTFQIVKCLQQIVHLTDATVLMSLLQPAPETFDLFDDIILLSEGQIVYQGPREHVVEFFESCGFKCPERKGTADFLQEVTSRKDQEQYWADRTKPYRYIPVSDFTKRFQRFHAGLRLENELSVPYDKSRSHKAALVFKTYLVSKMDLLKASWDKEWLLIQRNSFVYIFKTVQIIIVAFIVCLSIMSMVSECHYHDKTSLYVYKQRDLFIPSHHGRLLFQLFLRVPISALGDYCLMVIRHYTWDAPDASRFFKTVLC</sequence>
<dbReference type="OrthoDB" id="66620at2759"/>
<keyword evidence="8 11" id="KW-1133">Transmembrane helix</keyword>
<organism evidence="13 14">
    <name type="scientific">Artemisia annua</name>
    <name type="common">Sweet wormwood</name>
    <dbReference type="NCBI Taxonomy" id="35608"/>
    <lineage>
        <taxon>Eukaryota</taxon>
        <taxon>Viridiplantae</taxon>
        <taxon>Streptophyta</taxon>
        <taxon>Embryophyta</taxon>
        <taxon>Tracheophyta</taxon>
        <taxon>Spermatophyta</taxon>
        <taxon>Magnoliopsida</taxon>
        <taxon>eudicotyledons</taxon>
        <taxon>Gunneridae</taxon>
        <taxon>Pentapetalae</taxon>
        <taxon>asterids</taxon>
        <taxon>campanulids</taxon>
        <taxon>Asterales</taxon>
        <taxon>Asteraceae</taxon>
        <taxon>Asteroideae</taxon>
        <taxon>Anthemideae</taxon>
        <taxon>Artemisiinae</taxon>
        <taxon>Artemisia</taxon>
    </lineage>
</organism>
<dbReference type="PANTHER" id="PTHR48040">
    <property type="entry name" value="PLEIOTROPIC DRUG RESISTANCE PROTEIN 1-LIKE ISOFORM X1"/>
    <property type="match status" value="1"/>
</dbReference>
<protein>
    <submittedName>
        <fullName evidence="13">ABC-2 and Plant PDR ABC-type transporter family protein</fullName>
    </submittedName>
</protein>
<dbReference type="PANTHER" id="PTHR48040:SF53">
    <property type="entry name" value="ABC TRANSPORTER G FAMILY MEMBER 35-LIKE"/>
    <property type="match status" value="1"/>
</dbReference>
<dbReference type="Pfam" id="PF19055">
    <property type="entry name" value="ABC2_membrane_7"/>
    <property type="match status" value="1"/>
</dbReference>
<dbReference type="InterPro" id="IPR003593">
    <property type="entry name" value="AAA+_ATPase"/>
</dbReference>
<dbReference type="STRING" id="35608.A0A2U1NS30"/>
<dbReference type="PROSITE" id="PS50893">
    <property type="entry name" value="ABC_TRANSPORTER_2"/>
    <property type="match status" value="1"/>
</dbReference>
<comment type="similarity">
    <text evidence="2">Belongs to the ABC transporter superfamily. ABCG family. PDR (TC 3.A.1.205) subfamily.</text>
</comment>
<keyword evidence="7" id="KW-0067">ATP-binding</keyword>
<reference evidence="13 14" key="1">
    <citation type="journal article" date="2018" name="Mol. Plant">
        <title>The genome of Artemisia annua provides insight into the evolution of Asteraceae family and artemisinin biosynthesis.</title>
        <authorList>
            <person name="Shen Q."/>
            <person name="Zhang L."/>
            <person name="Liao Z."/>
            <person name="Wang S."/>
            <person name="Yan T."/>
            <person name="Shi P."/>
            <person name="Liu M."/>
            <person name="Fu X."/>
            <person name="Pan Q."/>
            <person name="Wang Y."/>
            <person name="Lv Z."/>
            <person name="Lu X."/>
            <person name="Zhang F."/>
            <person name="Jiang W."/>
            <person name="Ma Y."/>
            <person name="Chen M."/>
            <person name="Hao X."/>
            <person name="Li L."/>
            <person name="Tang Y."/>
            <person name="Lv G."/>
            <person name="Zhou Y."/>
            <person name="Sun X."/>
            <person name="Brodelius P.E."/>
            <person name="Rose J.K.C."/>
            <person name="Tang K."/>
        </authorList>
    </citation>
    <scope>NUCLEOTIDE SEQUENCE [LARGE SCALE GENOMIC DNA]</scope>
    <source>
        <strain evidence="14">cv. Huhao1</strain>
        <tissue evidence="13">Leaf</tissue>
    </source>
</reference>
<dbReference type="GO" id="GO:0140359">
    <property type="term" value="F:ABC-type transporter activity"/>
    <property type="evidence" value="ECO:0007669"/>
    <property type="project" value="InterPro"/>
</dbReference>
<gene>
    <name evidence="13" type="ORF">CTI12_AA235620</name>
</gene>
<dbReference type="GO" id="GO:0016020">
    <property type="term" value="C:membrane"/>
    <property type="evidence" value="ECO:0007669"/>
    <property type="project" value="UniProtKB-SubCell"/>
</dbReference>
<dbReference type="Pfam" id="PF00005">
    <property type="entry name" value="ABC_tran"/>
    <property type="match status" value="1"/>
</dbReference>
<keyword evidence="3" id="KW-0813">Transport</keyword>
<dbReference type="InterPro" id="IPR029481">
    <property type="entry name" value="ABC_trans_N"/>
</dbReference>
<accession>A0A2U1NS30</accession>
<evidence type="ECO:0000256" key="9">
    <source>
        <dbReference type="ARBA" id="ARBA00023136"/>
    </source>
</evidence>
<evidence type="ECO:0000256" key="11">
    <source>
        <dbReference type="SAM" id="Phobius"/>
    </source>
</evidence>
<keyword evidence="4 11" id="KW-0812">Transmembrane</keyword>
<evidence type="ECO:0000256" key="5">
    <source>
        <dbReference type="ARBA" id="ARBA00022737"/>
    </source>
</evidence>
<name>A0A2U1NS30_ARTAN</name>
<proteinExistence type="inferred from homology"/>
<feature type="region of interest" description="Disordered" evidence="10">
    <location>
        <begin position="1"/>
        <end position="24"/>
    </location>
</feature>
<feature type="domain" description="ABC transporter" evidence="12">
    <location>
        <begin position="179"/>
        <end position="499"/>
    </location>
</feature>
<comment type="caution">
    <text evidence="13">The sequence shown here is derived from an EMBL/GenBank/DDBJ whole genome shotgun (WGS) entry which is preliminary data.</text>
</comment>
<evidence type="ECO:0000259" key="12">
    <source>
        <dbReference type="PROSITE" id="PS50893"/>
    </source>
</evidence>
<evidence type="ECO:0000256" key="6">
    <source>
        <dbReference type="ARBA" id="ARBA00022741"/>
    </source>
</evidence>
<keyword evidence="9 11" id="KW-0472">Membrane</keyword>
<keyword evidence="6" id="KW-0547">Nucleotide-binding</keyword>
<dbReference type="SMART" id="SM00382">
    <property type="entry name" value="AAA"/>
    <property type="match status" value="1"/>
</dbReference>
<dbReference type="InterPro" id="IPR003439">
    <property type="entry name" value="ABC_transporter-like_ATP-bd"/>
</dbReference>
<dbReference type="Pfam" id="PF14510">
    <property type="entry name" value="ABC_trans_N"/>
    <property type="match status" value="1"/>
</dbReference>
<evidence type="ECO:0000256" key="3">
    <source>
        <dbReference type="ARBA" id="ARBA00022448"/>
    </source>
</evidence>